<name>A0A382JDZ7_9ZZZZ</name>
<dbReference type="EMBL" id="UINC01073451">
    <property type="protein sequence ID" value="SVC09845.1"/>
    <property type="molecule type" value="Genomic_DNA"/>
</dbReference>
<feature type="non-terminal residue" evidence="1">
    <location>
        <position position="1"/>
    </location>
</feature>
<sequence length="211" mass="24005">TPYAIEFLVGLIEKYRDACPRRTEIQSFQQVAIRDAAQRNLSFRYDKSSGYMGYGISGGNVLFSVSPYDRVLVIRKNGTYGLHDSLERIFVDKGILFCGFVDSERVFTAVYRDSKGYPCIKRCKLDKFILNRGYDLIPEGCRIMGLTTESNPGIIATYKPKPRVRVLEETFNAADYQVRGNKARGIRLALREIKTIKFTTKNVEEAQPESS</sequence>
<evidence type="ECO:0000313" key="1">
    <source>
        <dbReference type="EMBL" id="SVC09845.1"/>
    </source>
</evidence>
<gene>
    <name evidence="1" type="ORF">METZ01_LOCUS262699</name>
</gene>
<accession>A0A382JDZ7</accession>
<protein>
    <submittedName>
        <fullName evidence="1">Uncharacterized protein</fullName>
    </submittedName>
</protein>
<proteinExistence type="predicted"/>
<organism evidence="1">
    <name type="scientific">marine metagenome</name>
    <dbReference type="NCBI Taxonomy" id="408172"/>
    <lineage>
        <taxon>unclassified sequences</taxon>
        <taxon>metagenomes</taxon>
        <taxon>ecological metagenomes</taxon>
    </lineage>
</organism>
<dbReference type="AlphaFoldDB" id="A0A382JDZ7"/>
<reference evidence="1" key="1">
    <citation type="submission" date="2018-05" db="EMBL/GenBank/DDBJ databases">
        <authorList>
            <person name="Lanie J.A."/>
            <person name="Ng W.-L."/>
            <person name="Kazmierczak K.M."/>
            <person name="Andrzejewski T.M."/>
            <person name="Davidsen T.M."/>
            <person name="Wayne K.J."/>
            <person name="Tettelin H."/>
            <person name="Glass J.I."/>
            <person name="Rusch D."/>
            <person name="Podicherti R."/>
            <person name="Tsui H.-C.T."/>
            <person name="Winkler M.E."/>
        </authorList>
    </citation>
    <scope>NUCLEOTIDE SEQUENCE</scope>
</reference>